<dbReference type="GO" id="GO:0016757">
    <property type="term" value="F:glycosyltransferase activity"/>
    <property type="evidence" value="ECO:0007669"/>
    <property type="project" value="InterPro"/>
</dbReference>
<dbReference type="PANTHER" id="PTHR12526">
    <property type="entry name" value="GLYCOSYLTRANSFERASE"/>
    <property type="match status" value="1"/>
</dbReference>
<evidence type="ECO:0000313" key="3">
    <source>
        <dbReference type="Proteomes" id="UP000005104"/>
    </source>
</evidence>
<dbReference type="PANTHER" id="PTHR12526:SF630">
    <property type="entry name" value="GLYCOSYLTRANSFERASE"/>
    <property type="match status" value="1"/>
</dbReference>
<organism evidence="2 3">
    <name type="scientific">Desulfosporosinus youngiae DSM 17734</name>
    <dbReference type="NCBI Taxonomy" id="768710"/>
    <lineage>
        <taxon>Bacteria</taxon>
        <taxon>Bacillati</taxon>
        <taxon>Bacillota</taxon>
        <taxon>Clostridia</taxon>
        <taxon>Eubacteriales</taxon>
        <taxon>Desulfitobacteriaceae</taxon>
        <taxon>Desulfosporosinus</taxon>
    </lineage>
</organism>
<name>H5XUD6_9FIRM</name>
<dbReference type="HOGENOM" id="CLU_068033_0_0_9"/>
<reference evidence="2 3" key="1">
    <citation type="submission" date="2011-11" db="EMBL/GenBank/DDBJ databases">
        <title>The Noncontiguous Finished genome of Desulfosporosinus youngiae DSM 17734.</title>
        <authorList>
            <consortium name="US DOE Joint Genome Institute (JGI-PGF)"/>
            <person name="Lucas S."/>
            <person name="Han J."/>
            <person name="Lapidus A."/>
            <person name="Cheng J.-F."/>
            <person name="Goodwin L."/>
            <person name="Pitluck S."/>
            <person name="Peters L."/>
            <person name="Ovchinnikova G."/>
            <person name="Lu M."/>
            <person name="Land M.L."/>
            <person name="Hauser L."/>
            <person name="Pester M."/>
            <person name="Spring S."/>
            <person name="Ollivier B."/>
            <person name="Rattei T."/>
            <person name="Klenk H.-P."/>
            <person name="Wagner M."/>
            <person name="Loy A."/>
            <person name="Woyke T.J."/>
        </authorList>
    </citation>
    <scope>NUCLEOTIDE SEQUENCE [LARGE SCALE GENOMIC DNA]</scope>
    <source>
        <strain evidence="2 3">DSM 17734</strain>
    </source>
</reference>
<dbReference type="eggNOG" id="COG0438">
    <property type="taxonomic scope" value="Bacteria"/>
</dbReference>
<proteinExistence type="predicted"/>
<evidence type="ECO:0000313" key="2">
    <source>
        <dbReference type="EMBL" id="EHQ89372.1"/>
    </source>
</evidence>
<keyword evidence="2" id="KW-0808">Transferase</keyword>
<sequence length="349" mass="40591">MHKVAMIGHFGGDRDFSDGQTVKTKELYNFIIREYTSNLCVLDTFKITRNIFKLIRMINNTLRNSEKVVLIVSSRGYKVLLPMLVLLNQIYNRDIFDFVIGGFRQNHLKKSWILRLFSKRCKMIYLESHGLVNEYKALKIENCVYLPNFKTLNLTSDKEINHRLEKPFKLCTFSRICKEKGIENAIEAVKLLNKKLGKVVYELDIFGIPDKAYIERFDKLKTQFPPYIHYKGLVDYRKSTEVLKHYYLLLFPTYHNGEGFPGTLIDAFASGLPVIASEWNCNAEIIEDGKTGRIIPVKDVAALSEILFYYAEHPAEVMEMKKHCIEEAYKYTPKQALKPFIDKLRDGKS</sequence>
<dbReference type="AlphaFoldDB" id="H5XUD6"/>
<dbReference type="Pfam" id="PF00534">
    <property type="entry name" value="Glycos_transf_1"/>
    <property type="match status" value="1"/>
</dbReference>
<dbReference type="CDD" id="cd03801">
    <property type="entry name" value="GT4_PimA-like"/>
    <property type="match status" value="1"/>
</dbReference>
<accession>H5XUD6</accession>
<dbReference type="RefSeq" id="WP_007783013.1">
    <property type="nucleotide sequence ID" value="NZ_CM001441.1"/>
</dbReference>
<dbReference type="InterPro" id="IPR001296">
    <property type="entry name" value="Glyco_trans_1"/>
</dbReference>
<dbReference type="Proteomes" id="UP000005104">
    <property type="component" value="Chromosome"/>
</dbReference>
<dbReference type="Gene3D" id="3.40.50.2000">
    <property type="entry name" value="Glycogen Phosphorylase B"/>
    <property type="match status" value="2"/>
</dbReference>
<protein>
    <submittedName>
        <fullName evidence="2">Glycosyltransferase</fullName>
    </submittedName>
</protein>
<dbReference type="STRING" id="768710.DesyoDRAFT_2289"/>
<dbReference type="EMBL" id="CM001441">
    <property type="protein sequence ID" value="EHQ89372.1"/>
    <property type="molecule type" value="Genomic_DNA"/>
</dbReference>
<feature type="domain" description="Glycosyl transferase family 1" evidence="1">
    <location>
        <begin position="158"/>
        <end position="330"/>
    </location>
</feature>
<evidence type="ECO:0000259" key="1">
    <source>
        <dbReference type="Pfam" id="PF00534"/>
    </source>
</evidence>
<gene>
    <name evidence="2" type="ORF">DesyoDRAFT_2289</name>
</gene>
<dbReference type="OrthoDB" id="9813214at2"/>
<keyword evidence="3" id="KW-1185">Reference proteome</keyword>
<dbReference type="SUPFAM" id="SSF53756">
    <property type="entry name" value="UDP-Glycosyltransferase/glycogen phosphorylase"/>
    <property type="match status" value="1"/>
</dbReference>